<dbReference type="AlphaFoldDB" id="A0A2M7BW73"/>
<accession>A0A2M7BW73</accession>
<proteinExistence type="predicted"/>
<name>A0A2M7BW73_9BACT</name>
<evidence type="ECO:0000313" key="1">
    <source>
        <dbReference type="EMBL" id="PIV10814.1"/>
    </source>
</evidence>
<dbReference type="EMBL" id="PEUY01000050">
    <property type="protein sequence ID" value="PIV10814.1"/>
    <property type="molecule type" value="Genomic_DNA"/>
</dbReference>
<feature type="non-terminal residue" evidence="1">
    <location>
        <position position="46"/>
    </location>
</feature>
<sequence>MNKPKLDHLYRMTDIVGIAEHCLIATPDLREGYCVDDNARALQVAL</sequence>
<protein>
    <submittedName>
        <fullName evidence="1">Glycosyltransferase</fullName>
    </submittedName>
</protein>
<reference evidence="2" key="1">
    <citation type="submission" date="2017-09" db="EMBL/GenBank/DDBJ databases">
        <title>Depth-based differentiation of microbial function through sediment-hosted aquifers and enrichment of novel symbionts in the deep terrestrial subsurface.</title>
        <authorList>
            <person name="Probst A.J."/>
            <person name="Ladd B."/>
            <person name="Jarett J.K."/>
            <person name="Geller-Mcgrath D.E."/>
            <person name="Sieber C.M.K."/>
            <person name="Emerson J.B."/>
            <person name="Anantharaman K."/>
            <person name="Thomas B.C."/>
            <person name="Malmstrom R."/>
            <person name="Stieglmeier M."/>
            <person name="Klingl A."/>
            <person name="Woyke T."/>
            <person name="Ryan C.M."/>
            <person name="Banfield J.F."/>
        </authorList>
    </citation>
    <scope>NUCLEOTIDE SEQUENCE [LARGE SCALE GENOMIC DNA]</scope>
</reference>
<organism evidence="1 2">
    <name type="scientific">Candidatus Roizmanbacteria bacterium CG03_land_8_20_14_0_80_35_26</name>
    <dbReference type="NCBI Taxonomy" id="1974845"/>
    <lineage>
        <taxon>Bacteria</taxon>
        <taxon>Candidatus Roizmaniibacteriota</taxon>
    </lineage>
</organism>
<keyword evidence="1" id="KW-0808">Transferase</keyword>
<comment type="caution">
    <text evidence="1">The sequence shown here is derived from an EMBL/GenBank/DDBJ whole genome shotgun (WGS) entry which is preliminary data.</text>
</comment>
<gene>
    <name evidence="1" type="ORF">COS50_03610</name>
</gene>
<dbReference type="Proteomes" id="UP000230673">
    <property type="component" value="Unassembled WGS sequence"/>
</dbReference>
<evidence type="ECO:0000313" key="2">
    <source>
        <dbReference type="Proteomes" id="UP000230673"/>
    </source>
</evidence>
<dbReference type="GO" id="GO:0016740">
    <property type="term" value="F:transferase activity"/>
    <property type="evidence" value="ECO:0007669"/>
    <property type="project" value="UniProtKB-KW"/>
</dbReference>